<reference evidence="2 3" key="1">
    <citation type="journal article" date="2014" name="PLoS Genet.">
        <title>Phylogenetically driven sequencing of extremely halophilic archaea reveals strategies for static and dynamic osmo-response.</title>
        <authorList>
            <person name="Becker E.A."/>
            <person name="Seitzer P.M."/>
            <person name="Tritt A."/>
            <person name="Larsen D."/>
            <person name="Krusor M."/>
            <person name="Yao A.I."/>
            <person name="Wu D."/>
            <person name="Madern D."/>
            <person name="Eisen J.A."/>
            <person name="Darling A.E."/>
            <person name="Facciotti M.T."/>
        </authorList>
    </citation>
    <scope>NUCLEOTIDE SEQUENCE [LARGE SCALE GENOMIC DNA]</scope>
    <source>
        <strain evidence="2 3">JCM 12255</strain>
    </source>
</reference>
<feature type="region of interest" description="Disordered" evidence="1">
    <location>
        <begin position="1"/>
        <end position="28"/>
    </location>
</feature>
<name>L9XMI1_9EURY</name>
<dbReference type="EMBL" id="AOHZ01000009">
    <property type="protein sequence ID" value="ELY61873.1"/>
    <property type="molecule type" value="Genomic_DNA"/>
</dbReference>
<organism evidence="2 3">
    <name type="scientific">Natronolimnohabitans innermongolicus JCM 12255</name>
    <dbReference type="NCBI Taxonomy" id="1227499"/>
    <lineage>
        <taxon>Archaea</taxon>
        <taxon>Methanobacteriati</taxon>
        <taxon>Methanobacteriota</taxon>
        <taxon>Stenosarchaea group</taxon>
        <taxon>Halobacteria</taxon>
        <taxon>Halobacteriales</taxon>
        <taxon>Natrialbaceae</taxon>
        <taxon>Natronolimnohabitans</taxon>
    </lineage>
</organism>
<comment type="caution">
    <text evidence="2">The sequence shown here is derived from an EMBL/GenBank/DDBJ whole genome shotgun (WGS) entry which is preliminary data.</text>
</comment>
<dbReference type="eggNOG" id="arCOG09253">
    <property type="taxonomic scope" value="Archaea"/>
</dbReference>
<dbReference type="AlphaFoldDB" id="L9XMI1"/>
<evidence type="ECO:0000313" key="3">
    <source>
        <dbReference type="Proteomes" id="UP000011602"/>
    </source>
</evidence>
<evidence type="ECO:0000313" key="2">
    <source>
        <dbReference type="EMBL" id="ELY61873.1"/>
    </source>
</evidence>
<proteinExistence type="predicted"/>
<accession>L9XMI1</accession>
<gene>
    <name evidence="2" type="ORF">C493_01295</name>
</gene>
<keyword evidence="3" id="KW-1185">Reference proteome</keyword>
<protein>
    <recommendedName>
        <fullName evidence="4">Small CPxCG-related zinc finger protein</fullName>
    </recommendedName>
</protein>
<evidence type="ECO:0008006" key="4">
    <source>
        <dbReference type="Google" id="ProtNLM"/>
    </source>
</evidence>
<sequence length="66" mass="6535">MVDVSPNGDPEGGNGALAESGEDSRSFPECPTCGRAIVATAVSEPAVGTAVPCGCTVVPPALEFDE</sequence>
<evidence type="ECO:0000256" key="1">
    <source>
        <dbReference type="SAM" id="MobiDB-lite"/>
    </source>
</evidence>
<dbReference type="Proteomes" id="UP000011602">
    <property type="component" value="Unassembled WGS sequence"/>
</dbReference>